<dbReference type="GO" id="GO:0046982">
    <property type="term" value="F:protein heterodimerization activity"/>
    <property type="evidence" value="ECO:0007669"/>
    <property type="project" value="InterPro"/>
</dbReference>
<dbReference type="Pfam" id="PF10406">
    <property type="entry name" value="TAF8_C"/>
    <property type="match status" value="1"/>
</dbReference>
<evidence type="ECO:0000256" key="6">
    <source>
        <dbReference type="ARBA" id="ARBA00023242"/>
    </source>
</evidence>
<keyword evidence="4" id="KW-0805">Transcription regulation</keyword>
<evidence type="ECO:0000256" key="2">
    <source>
        <dbReference type="ARBA" id="ARBA00008767"/>
    </source>
</evidence>
<name>A0A199V227_ANACO</name>
<evidence type="ECO:0000259" key="8">
    <source>
        <dbReference type="SMART" id="SM00576"/>
    </source>
</evidence>
<dbReference type="EMBL" id="LSRQ01003688">
    <property type="protein sequence ID" value="OAY70935.1"/>
    <property type="molecule type" value="Genomic_DNA"/>
</dbReference>
<dbReference type="Pfam" id="PF07524">
    <property type="entry name" value="Bromo_TP"/>
    <property type="match status" value="1"/>
</dbReference>
<dbReference type="CDD" id="cd08049">
    <property type="entry name" value="TAF8"/>
    <property type="match status" value="1"/>
</dbReference>
<keyword evidence="6" id="KW-0539">Nucleus</keyword>
<evidence type="ECO:0000256" key="7">
    <source>
        <dbReference type="SAM" id="MobiDB-lite"/>
    </source>
</evidence>
<dbReference type="PANTHER" id="PTHR46338">
    <property type="entry name" value="TRANSCRIPTION INITIATION FACTOR TFIID SUBUNIT 8"/>
    <property type="match status" value="1"/>
</dbReference>
<dbReference type="AlphaFoldDB" id="A0A199V227"/>
<dbReference type="SUPFAM" id="SSF47113">
    <property type="entry name" value="Histone-fold"/>
    <property type="match status" value="1"/>
</dbReference>
<feature type="region of interest" description="Disordered" evidence="7">
    <location>
        <begin position="1"/>
        <end position="21"/>
    </location>
</feature>
<evidence type="ECO:0000256" key="1">
    <source>
        <dbReference type="ARBA" id="ARBA00004123"/>
    </source>
</evidence>
<evidence type="ECO:0000256" key="5">
    <source>
        <dbReference type="ARBA" id="ARBA00023163"/>
    </source>
</evidence>
<dbReference type="SMART" id="SM00576">
    <property type="entry name" value="BTP"/>
    <property type="match status" value="1"/>
</dbReference>
<keyword evidence="9" id="KW-0396">Initiation factor</keyword>
<dbReference type="STRING" id="4615.A0A199V227"/>
<gene>
    <name evidence="9" type="ORF">ACMD2_11507</name>
</gene>
<dbReference type="InterPro" id="IPR019473">
    <property type="entry name" value="TFIID_su8_C"/>
</dbReference>
<evidence type="ECO:0000313" key="9">
    <source>
        <dbReference type="EMBL" id="OAY70935.1"/>
    </source>
</evidence>
<accession>A0A199V227</accession>
<dbReference type="InterPro" id="IPR006565">
    <property type="entry name" value="BTP"/>
</dbReference>
<dbReference type="InterPro" id="IPR037818">
    <property type="entry name" value="TAF8"/>
</dbReference>
<keyword evidence="5" id="KW-0804">Transcription</keyword>
<comment type="subcellular location">
    <subcellularLocation>
        <location evidence="1">Nucleus</location>
    </subcellularLocation>
</comment>
<comment type="similarity">
    <text evidence="2">Belongs to the TAF8 family.</text>
</comment>
<evidence type="ECO:0000256" key="4">
    <source>
        <dbReference type="ARBA" id="ARBA00023015"/>
    </source>
</evidence>
<sequence>MSDGGRESGKDNQNNLNKTKPFVSDEFGRSISKIAVAQILESIGFHSSHASALDALADVAIRYIRNLGEAATFHANLSGRTDCDVSDVIQGLEDLNLSQGFSGASDVHHCLMSSGVVRDLASFVNTKEEIPFARPVPKFPIVPKPKLIPSSANVGKELKEQNIPEWLPEFPDPHTYVHTAVWNERTADPQADKVEQVRQRRKAERSLLSLHKRLAFSGSAGFTPVGDAEMDKGKQVVGNNPFLAPPVPSGEKEVSEIAIPSEAPTNKRLSVMETFAPAIEAVQSGRVDGGVDEKRALPTNRPTVHFKIGVDRKSLVVPLSLGALDAKRDSWFLKDDEKDDKKRRAGMILKEAMENPHELAQSLKSL</sequence>
<dbReference type="PANTHER" id="PTHR46338:SF1">
    <property type="entry name" value="TRANSCRIPTION INITIATION FACTOR TFIID SUBUNIT 8"/>
    <property type="match status" value="1"/>
</dbReference>
<dbReference type="GO" id="GO:0005669">
    <property type="term" value="C:transcription factor TFIID complex"/>
    <property type="evidence" value="ECO:0007669"/>
    <property type="project" value="InterPro"/>
</dbReference>
<feature type="compositionally biased region" description="Basic and acidic residues" evidence="7">
    <location>
        <begin position="1"/>
        <end position="10"/>
    </location>
</feature>
<evidence type="ECO:0000313" key="10">
    <source>
        <dbReference type="Proteomes" id="UP000092600"/>
    </source>
</evidence>
<feature type="domain" description="Bromodomain associated" evidence="8">
    <location>
        <begin position="25"/>
        <end position="101"/>
    </location>
</feature>
<dbReference type="GO" id="GO:0003743">
    <property type="term" value="F:translation initiation factor activity"/>
    <property type="evidence" value="ECO:0007669"/>
    <property type="project" value="UniProtKB-KW"/>
</dbReference>
<keyword evidence="9" id="KW-0648">Protein biosynthesis</keyword>
<protein>
    <recommendedName>
        <fullName evidence="3">Transcription initiation factor TFIID subunit 8</fullName>
    </recommendedName>
</protein>
<dbReference type="Proteomes" id="UP000092600">
    <property type="component" value="Unassembled WGS sequence"/>
</dbReference>
<dbReference type="InterPro" id="IPR009072">
    <property type="entry name" value="Histone-fold"/>
</dbReference>
<organism evidence="9 10">
    <name type="scientific">Ananas comosus</name>
    <name type="common">Pineapple</name>
    <name type="synonym">Ananas ananas</name>
    <dbReference type="NCBI Taxonomy" id="4615"/>
    <lineage>
        <taxon>Eukaryota</taxon>
        <taxon>Viridiplantae</taxon>
        <taxon>Streptophyta</taxon>
        <taxon>Embryophyta</taxon>
        <taxon>Tracheophyta</taxon>
        <taxon>Spermatophyta</taxon>
        <taxon>Magnoliopsida</taxon>
        <taxon>Liliopsida</taxon>
        <taxon>Poales</taxon>
        <taxon>Bromeliaceae</taxon>
        <taxon>Bromelioideae</taxon>
        <taxon>Ananas</taxon>
    </lineage>
</organism>
<dbReference type="Gene3D" id="1.10.20.10">
    <property type="entry name" value="Histone, subunit A"/>
    <property type="match status" value="1"/>
</dbReference>
<reference evidence="9 10" key="1">
    <citation type="journal article" date="2016" name="DNA Res.">
        <title>The draft genome of MD-2 pineapple using hybrid error correction of long reads.</title>
        <authorList>
            <person name="Redwan R.M."/>
            <person name="Saidin A."/>
            <person name="Kumar S.V."/>
        </authorList>
    </citation>
    <scope>NUCLEOTIDE SEQUENCE [LARGE SCALE GENOMIC DNA]</scope>
    <source>
        <strain evidence="10">cv. MD2</strain>
        <tissue evidence="9">Leaf</tissue>
    </source>
</reference>
<evidence type="ECO:0000256" key="3">
    <source>
        <dbReference type="ARBA" id="ARBA00017307"/>
    </source>
</evidence>
<proteinExistence type="inferred from homology"/>
<comment type="caution">
    <text evidence="9">The sequence shown here is derived from an EMBL/GenBank/DDBJ whole genome shotgun (WGS) entry which is preliminary data.</text>
</comment>